<keyword evidence="7" id="KW-1185">Reference proteome</keyword>
<dbReference type="NCBIfam" id="NF007491">
    <property type="entry name" value="PRK10086.1"/>
    <property type="match status" value="1"/>
</dbReference>
<name>A0A368NFL5_9GAMM</name>
<organism evidence="6 7">
    <name type="scientific">Corallincola holothuriorum</name>
    <dbReference type="NCBI Taxonomy" id="2282215"/>
    <lineage>
        <taxon>Bacteria</taxon>
        <taxon>Pseudomonadati</taxon>
        <taxon>Pseudomonadota</taxon>
        <taxon>Gammaproteobacteria</taxon>
        <taxon>Alteromonadales</taxon>
        <taxon>Psychromonadaceae</taxon>
        <taxon>Corallincola</taxon>
    </lineage>
</organism>
<dbReference type="Pfam" id="PF00126">
    <property type="entry name" value="HTH_1"/>
    <property type="match status" value="1"/>
</dbReference>
<evidence type="ECO:0000259" key="5">
    <source>
        <dbReference type="PROSITE" id="PS50931"/>
    </source>
</evidence>
<dbReference type="GO" id="GO:0043565">
    <property type="term" value="F:sequence-specific DNA binding"/>
    <property type="evidence" value="ECO:0007669"/>
    <property type="project" value="TreeGrafter"/>
</dbReference>
<dbReference type="EMBL" id="QPID01000007">
    <property type="protein sequence ID" value="RCU49268.1"/>
    <property type="molecule type" value="Genomic_DNA"/>
</dbReference>
<proteinExistence type="inferred from homology"/>
<evidence type="ECO:0000256" key="3">
    <source>
        <dbReference type="ARBA" id="ARBA00023125"/>
    </source>
</evidence>
<dbReference type="PANTHER" id="PTHR30537">
    <property type="entry name" value="HTH-TYPE TRANSCRIPTIONAL REGULATOR"/>
    <property type="match status" value="1"/>
</dbReference>
<comment type="caution">
    <text evidence="6">The sequence shown here is derived from an EMBL/GenBank/DDBJ whole genome shotgun (WGS) entry which is preliminary data.</text>
</comment>
<dbReference type="InterPro" id="IPR036388">
    <property type="entry name" value="WH-like_DNA-bd_sf"/>
</dbReference>
<dbReference type="GO" id="GO:0003700">
    <property type="term" value="F:DNA-binding transcription factor activity"/>
    <property type="evidence" value="ECO:0007669"/>
    <property type="project" value="InterPro"/>
</dbReference>
<dbReference type="PROSITE" id="PS50931">
    <property type="entry name" value="HTH_LYSR"/>
    <property type="match status" value="1"/>
</dbReference>
<protein>
    <submittedName>
        <fullName evidence="6">DNA-binding transcriptional regulator DsdC</fullName>
    </submittedName>
</protein>
<keyword evidence="2" id="KW-0805">Transcription regulation</keyword>
<comment type="similarity">
    <text evidence="1">Belongs to the LysR transcriptional regulatory family.</text>
</comment>
<evidence type="ECO:0000256" key="1">
    <source>
        <dbReference type="ARBA" id="ARBA00009437"/>
    </source>
</evidence>
<dbReference type="FunFam" id="1.10.10.10:FF:000038">
    <property type="entry name" value="Glycine cleavage system transcriptional activator"/>
    <property type="match status" value="1"/>
</dbReference>
<dbReference type="InterPro" id="IPR058163">
    <property type="entry name" value="LysR-type_TF_proteobact-type"/>
</dbReference>
<dbReference type="Proteomes" id="UP000252558">
    <property type="component" value="Unassembled WGS sequence"/>
</dbReference>
<dbReference type="GO" id="GO:0006351">
    <property type="term" value="P:DNA-templated transcription"/>
    <property type="evidence" value="ECO:0007669"/>
    <property type="project" value="TreeGrafter"/>
</dbReference>
<evidence type="ECO:0000313" key="7">
    <source>
        <dbReference type="Proteomes" id="UP000252558"/>
    </source>
</evidence>
<dbReference type="Gene3D" id="1.10.10.10">
    <property type="entry name" value="Winged helix-like DNA-binding domain superfamily/Winged helix DNA-binding domain"/>
    <property type="match status" value="1"/>
</dbReference>
<dbReference type="AlphaFoldDB" id="A0A368NFL5"/>
<dbReference type="CDD" id="cd08432">
    <property type="entry name" value="PBP2_GcdR_TrpI_HvrB_AmpR_like"/>
    <property type="match status" value="1"/>
</dbReference>
<evidence type="ECO:0000256" key="4">
    <source>
        <dbReference type="ARBA" id="ARBA00023163"/>
    </source>
</evidence>
<sequence>MVLKEALSMSNSLDSGQLLRRSSLTALQCFECAARHLNFTHAAEELHLTQSAVSHRIRNLEQQLRYKLFLRTPKQLSLTGEGRRLYDVVHHTLGQLYAELEAIDHGSATGLLVLGVVPTFARHWLVPRLADFHDKHPNIQVRIRVRASVLDFNTDPVDAAIYYDEHALPGVQTQALFDETLFPVCSRAYADKFDLWNKPENLRQCRILHDIEALHAEEVYSEWLLWLRESGNELSQAHLQRGDIFNHFDLALVAAMNHAGVAMGREQLVRSRLDRGDLVTPFGFSVKSPRCYYYLCGRENAQRPRIQAFTNWLTSQLTI</sequence>
<dbReference type="Pfam" id="PF03466">
    <property type="entry name" value="LysR_substrate"/>
    <property type="match status" value="1"/>
</dbReference>
<evidence type="ECO:0000256" key="2">
    <source>
        <dbReference type="ARBA" id="ARBA00023015"/>
    </source>
</evidence>
<keyword evidence="3 6" id="KW-0238">DNA-binding</keyword>
<dbReference type="Gene3D" id="3.40.190.10">
    <property type="entry name" value="Periplasmic binding protein-like II"/>
    <property type="match status" value="2"/>
</dbReference>
<dbReference type="SUPFAM" id="SSF53850">
    <property type="entry name" value="Periplasmic binding protein-like II"/>
    <property type="match status" value="1"/>
</dbReference>
<reference evidence="6 7" key="1">
    <citation type="submission" date="2018-07" db="EMBL/GenBank/DDBJ databases">
        <title>Corallincola holothuriorum sp. nov., a new facultative anaerobe isolated from sea cucumber Apostichopus japonicus.</title>
        <authorList>
            <person name="Xia H."/>
        </authorList>
    </citation>
    <scope>NUCLEOTIDE SEQUENCE [LARGE SCALE GENOMIC DNA]</scope>
    <source>
        <strain evidence="6 7">C4</strain>
    </source>
</reference>
<gene>
    <name evidence="6" type="ORF">DU002_13040</name>
</gene>
<feature type="domain" description="HTH lysR-type" evidence="5">
    <location>
        <begin position="24"/>
        <end position="79"/>
    </location>
</feature>
<dbReference type="SUPFAM" id="SSF46785">
    <property type="entry name" value="Winged helix' DNA-binding domain"/>
    <property type="match status" value="1"/>
</dbReference>
<dbReference type="PRINTS" id="PR00039">
    <property type="entry name" value="HTHLYSR"/>
</dbReference>
<dbReference type="InterPro" id="IPR005119">
    <property type="entry name" value="LysR_subst-bd"/>
</dbReference>
<dbReference type="InterPro" id="IPR000847">
    <property type="entry name" value="LysR_HTH_N"/>
</dbReference>
<dbReference type="PANTHER" id="PTHR30537:SF32">
    <property type="entry name" value="HTH-TYPE TRANSCRIPTIONAL REGULATOR DSDC"/>
    <property type="match status" value="1"/>
</dbReference>
<keyword evidence="4" id="KW-0804">Transcription</keyword>
<accession>A0A368NFL5</accession>
<evidence type="ECO:0000313" key="6">
    <source>
        <dbReference type="EMBL" id="RCU49268.1"/>
    </source>
</evidence>
<dbReference type="InterPro" id="IPR036390">
    <property type="entry name" value="WH_DNA-bd_sf"/>
</dbReference>